<keyword evidence="2" id="KW-0325">Glycoprotein</keyword>
<dbReference type="SUPFAM" id="SSF57567">
    <property type="entry name" value="Serine protease inhibitors"/>
    <property type="match status" value="1"/>
</dbReference>
<proteinExistence type="predicted"/>
<name>A0A9Q1IHS8_SYNKA</name>
<dbReference type="GO" id="GO:0031012">
    <property type="term" value="C:extracellular matrix"/>
    <property type="evidence" value="ECO:0007669"/>
    <property type="project" value="TreeGrafter"/>
</dbReference>
<dbReference type="InterPro" id="IPR014853">
    <property type="entry name" value="VWF/SSPO/ZAN-like_Cys-rich_dom"/>
</dbReference>
<dbReference type="CDD" id="cd19941">
    <property type="entry name" value="TIL"/>
    <property type="match status" value="2"/>
</dbReference>
<dbReference type="PANTHER" id="PTHR11339:SF228">
    <property type="entry name" value="OTOGELIN"/>
    <property type="match status" value="1"/>
</dbReference>
<dbReference type="OrthoDB" id="8921018at2759"/>
<comment type="caution">
    <text evidence="4">The sequence shown here is derived from an EMBL/GenBank/DDBJ whole genome shotgun (WGS) entry which is preliminary data.</text>
</comment>
<dbReference type="PANTHER" id="PTHR11339">
    <property type="entry name" value="EXTRACELLULAR MATRIX GLYCOPROTEIN RELATED"/>
    <property type="match status" value="1"/>
</dbReference>
<protein>
    <recommendedName>
        <fullName evidence="3">VWFD domain-containing protein</fullName>
    </recommendedName>
</protein>
<dbReference type="Pfam" id="PF01826">
    <property type="entry name" value="TIL"/>
    <property type="match status" value="1"/>
</dbReference>
<evidence type="ECO:0000313" key="5">
    <source>
        <dbReference type="Proteomes" id="UP001152622"/>
    </source>
</evidence>
<dbReference type="FunFam" id="2.10.25.10:FF:000055">
    <property type="entry name" value="alpha-tectorin isoform X1"/>
    <property type="match status" value="1"/>
</dbReference>
<dbReference type="EMBL" id="JAINUF010000016">
    <property type="protein sequence ID" value="KAJ8340066.1"/>
    <property type="molecule type" value="Genomic_DNA"/>
</dbReference>
<dbReference type="AlphaFoldDB" id="A0A9Q1IHS8"/>
<gene>
    <name evidence="4" type="ORF">SKAU_G00346990</name>
</gene>
<dbReference type="SMART" id="SM00216">
    <property type="entry name" value="VWD"/>
    <property type="match status" value="2"/>
</dbReference>
<dbReference type="InterPro" id="IPR002919">
    <property type="entry name" value="TIL_dom"/>
</dbReference>
<dbReference type="Pfam" id="PF00094">
    <property type="entry name" value="VWD"/>
    <property type="match status" value="2"/>
</dbReference>
<dbReference type="Pfam" id="PF08742">
    <property type="entry name" value="C8"/>
    <property type="match status" value="2"/>
</dbReference>
<organism evidence="4 5">
    <name type="scientific">Synaphobranchus kaupii</name>
    <name type="common">Kaup's arrowtooth eel</name>
    <dbReference type="NCBI Taxonomy" id="118154"/>
    <lineage>
        <taxon>Eukaryota</taxon>
        <taxon>Metazoa</taxon>
        <taxon>Chordata</taxon>
        <taxon>Craniata</taxon>
        <taxon>Vertebrata</taxon>
        <taxon>Euteleostomi</taxon>
        <taxon>Actinopterygii</taxon>
        <taxon>Neopterygii</taxon>
        <taxon>Teleostei</taxon>
        <taxon>Anguilliformes</taxon>
        <taxon>Synaphobranchidae</taxon>
        <taxon>Synaphobranchus</taxon>
    </lineage>
</organism>
<dbReference type="InterPro" id="IPR036084">
    <property type="entry name" value="Ser_inhib-like_sf"/>
</dbReference>
<sequence length="659" mass="73492">MTCRTWGQYNYETFDGLYYHFPGKCSYTLVRDCGETSQSSIVIQVHNDPGCSSAPYSCARSVSLFLPWEGEIRLQKSNVTFKGQSLQLPHNIHDVELERIAQYVLVTQQHGFTLAWDSHTSSVYIKMSPEYVGRTCGLCGNFNADVQDDLRTSYGLYTQDLAMFGNSWAEVEPQLASCPIVPSEYPSPCSVQDSHFMLKVREVCAMLLDEPFRACHEFVSPFSYMASCSNDLCLSGPNGDVVCRMLTEYARACAHAERSVDGWRAHIPQCAMECPTDLVYRECITCCPASCNVDRMCIDSKLQCLDGCYCPDGECSVTGDIHFQTFDGRIYTFSATCQYVLAKSRNSGRFTITVQNSPCGPNLDGACIQSVNLILDEDPRTEITMSHSGEVFISSQYRISLPYSDEVFHIQELSSMFLQVRAMAQGLRLQYNWREFRLYLQVDPLWKEDTVGLCGTFNGNIQDDFLSPSGMIESTPQLFGNSWRLSSACVPSLSLPQLDPCDTHQQAASYAAEMCDILNQDLFAPCHEYLSPAPFLRQCRGDTCKCGQPCLCSALAHYARQCRKHGVIVEFRAHVSECAPLCPVTMEYGTCVSSCQHRCSALSSHQHCDEECEEGCICPSGTFYSSRTHTCVLRSQCPCSYLGAEYSPGDVIMISAGVQ</sequence>
<feature type="domain" description="VWFD" evidence="3">
    <location>
        <begin position="313"/>
        <end position="490"/>
    </location>
</feature>
<reference evidence="4" key="1">
    <citation type="journal article" date="2023" name="Science">
        <title>Genome structures resolve the early diversification of teleost fishes.</title>
        <authorList>
            <person name="Parey E."/>
            <person name="Louis A."/>
            <person name="Montfort J."/>
            <person name="Bouchez O."/>
            <person name="Roques C."/>
            <person name="Iampietro C."/>
            <person name="Lluch J."/>
            <person name="Castinel A."/>
            <person name="Donnadieu C."/>
            <person name="Desvignes T."/>
            <person name="Floi Bucao C."/>
            <person name="Jouanno E."/>
            <person name="Wen M."/>
            <person name="Mejri S."/>
            <person name="Dirks R."/>
            <person name="Jansen H."/>
            <person name="Henkel C."/>
            <person name="Chen W.J."/>
            <person name="Zahm M."/>
            <person name="Cabau C."/>
            <person name="Klopp C."/>
            <person name="Thompson A.W."/>
            <person name="Robinson-Rechavi M."/>
            <person name="Braasch I."/>
            <person name="Lecointre G."/>
            <person name="Bobe J."/>
            <person name="Postlethwait J.H."/>
            <person name="Berthelot C."/>
            <person name="Roest Crollius H."/>
            <person name="Guiguen Y."/>
        </authorList>
    </citation>
    <scope>NUCLEOTIDE SEQUENCE</scope>
    <source>
        <strain evidence="4">WJC10195</strain>
    </source>
</reference>
<evidence type="ECO:0000256" key="2">
    <source>
        <dbReference type="ARBA" id="ARBA00023180"/>
    </source>
</evidence>
<dbReference type="SMART" id="SM00832">
    <property type="entry name" value="C8"/>
    <property type="match status" value="2"/>
</dbReference>
<dbReference type="GO" id="GO:0005615">
    <property type="term" value="C:extracellular space"/>
    <property type="evidence" value="ECO:0007669"/>
    <property type="project" value="TreeGrafter"/>
</dbReference>
<dbReference type="InterPro" id="IPR001846">
    <property type="entry name" value="VWF_type-D"/>
</dbReference>
<evidence type="ECO:0000313" key="4">
    <source>
        <dbReference type="EMBL" id="KAJ8340066.1"/>
    </source>
</evidence>
<keyword evidence="5" id="KW-1185">Reference proteome</keyword>
<evidence type="ECO:0000256" key="1">
    <source>
        <dbReference type="ARBA" id="ARBA00023157"/>
    </source>
</evidence>
<keyword evidence="1" id="KW-1015">Disulfide bond</keyword>
<dbReference type="Gene3D" id="2.10.25.10">
    <property type="entry name" value="Laminin"/>
    <property type="match status" value="1"/>
</dbReference>
<accession>A0A9Q1IHS8</accession>
<dbReference type="PROSITE" id="PS51233">
    <property type="entry name" value="VWFD"/>
    <property type="match status" value="2"/>
</dbReference>
<evidence type="ECO:0000259" key="3">
    <source>
        <dbReference type="PROSITE" id="PS51233"/>
    </source>
</evidence>
<dbReference type="Proteomes" id="UP001152622">
    <property type="component" value="Chromosome 16"/>
</dbReference>
<feature type="domain" description="VWFD" evidence="3">
    <location>
        <begin position="1"/>
        <end position="179"/>
    </location>
</feature>
<dbReference type="InterPro" id="IPR050780">
    <property type="entry name" value="Mucin_vWF_Thrombospondin_sf"/>
</dbReference>